<sequence length="125" mass="13852">MRPGIILEFSHDAELIAGETRSSPHHHSSTYPSAFAKETGSENGEIRSSRNNRKILHGKLPVADDTRRLSTMQDDVSPLPVMESEDCPTGSGSQDTLPIQGLLFKQLSKGSRRGRNRQLRSRITN</sequence>
<feature type="region of interest" description="Disordered" evidence="1">
    <location>
        <begin position="17"/>
        <end position="125"/>
    </location>
</feature>
<dbReference type="Proteomes" id="UP001605036">
    <property type="component" value="Unassembled WGS sequence"/>
</dbReference>
<name>A0ABD1XPA5_9MARC</name>
<dbReference type="EMBL" id="JBHFFA010000007">
    <property type="protein sequence ID" value="KAL2610752.1"/>
    <property type="molecule type" value="Genomic_DNA"/>
</dbReference>
<comment type="caution">
    <text evidence="2">The sequence shown here is derived from an EMBL/GenBank/DDBJ whole genome shotgun (WGS) entry which is preliminary data.</text>
</comment>
<gene>
    <name evidence="2" type="ORF">R1flu_022444</name>
</gene>
<reference evidence="2 3" key="1">
    <citation type="submission" date="2024-09" db="EMBL/GenBank/DDBJ databases">
        <title>Chromosome-scale assembly of Riccia fluitans.</title>
        <authorList>
            <person name="Paukszto L."/>
            <person name="Sawicki J."/>
            <person name="Karawczyk K."/>
            <person name="Piernik-Szablinska J."/>
            <person name="Szczecinska M."/>
            <person name="Mazdziarz M."/>
        </authorList>
    </citation>
    <scope>NUCLEOTIDE SEQUENCE [LARGE SCALE GENOMIC DNA]</scope>
    <source>
        <strain evidence="2">Rf_01</strain>
        <tissue evidence="2">Aerial parts of the thallus</tissue>
    </source>
</reference>
<organism evidence="2 3">
    <name type="scientific">Riccia fluitans</name>
    <dbReference type="NCBI Taxonomy" id="41844"/>
    <lineage>
        <taxon>Eukaryota</taxon>
        <taxon>Viridiplantae</taxon>
        <taxon>Streptophyta</taxon>
        <taxon>Embryophyta</taxon>
        <taxon>Marchantiophyta</taxon>
        <taxon>Marchantiopsida</taxon>
        <taxon>Marchantiidae</taxon>
        <taxon>Marchantiales</taxon>
        <taxon>Ricciaceae</taxon>
        <taxon>Riccia</taxon>
    </lineage>
</organism>
<accession>A0ABD1XPA5</accession>
<feature type="compositionally biased region" description="Basic residues" evidence="1">
    <location>
        <begin position="110"/>
        <end position="125"/>
    </location>
</feature>
<keyword evidence="3" id="KW-1185">Reference proteome</keyword>
<evidence type="ECO:0000313" key="3">
    <source>
        <dbReference type="Proteomes" id="UP001605036"/>
    </source>
</evidence>
<evidence type="ECO:0000256" key="1">
    <source>
        <dbReference type="SAM" id="MobiDB-lite"/>
    </source>
</evidence>
<evidence type="ECO:0000313" key="2">
    <source>
        <dbReference type="EMBL" id="KAL2610752.1"/>
    </source>
</evidence>
<proteinExistence type="predicted"/>
<dbReference type="AlphaFoldDB" id="A0ABD1XPA5"/>
<protein>
    <submittedName>
        <fullName evidence="2">Uncharacterized protein</fullName>
    </submittedName>
</protein>